<dbReference type="AlphaFoldDB" id="A0A1H7GKE8"/>
<proteinExistence type="predicted"/>
<gene>
    <name evidence="1" type="ORF">SAMN05444354_101438</name>
</gene>
<accession>A0A1H7GKE8</accession>
<name>A0A1H7GKE8_STIAU</name>
<keyword evidence="2" id="KW-1185">Reference proteome</keyword>
<organism evidence="1 2">
    <name type="scientific">Stigmatella aurantiaca</name>
    <dbReference type="NCBI Taxonomy" id="41"/>
    <lineage>
        <taxon>Bacteria</taxon>
        <taxon>Pseudomonadati</taxon>
        <taxon>Myxococcota</taxon>
        <taxon>Myxococcia</taxon>
        <taxon>Myxococcales</taxon>
        <taxon>Cystobacterineae</taxon>
        <taxon>Archangiaceae</taxon>
        <taxon>Stigmatella</taxon>
    </lineage>
</organism>
<evidence type="ECO:0000313" key="1">
    <source>
        <dbReference type="EMBL" id="SEK38544.1"/>
    </source>
</evidence>
<evidence type="ECO:0000313" key="2">
    <source>
        <dbReference type="Proteomes" id="UP000182719"/>
    </source>
</evidence>
<protein>
    <submittedName>
        <fullName evidence="1">Uncharacterized protein</fullName>
    </submittedName>
</protein>
<dbReference type="EMBL" id="FOAP01000001">
    <property type="protein sequence ID" value="SEK38544.1"/>
    <property type="molecule type" value="Genomic_DNA"/>
</dbReference>
<reference evidence="2" key="1">
    <citation type="submission" date="2016-10" db="EMBL/GenBank/DDBJ databases">
        <authorList>
            <person name="Varghese N."/>
            <person name="Submissions S."/>
        </authorList>
    </citation>
    <scope>NUCLEOTIDE SEQUENCE [LARGE SCALE GENOMIC DNA]</scope>
    <source>
        <strain evidence="2">DSM 17044</strain>
    </source>
</reference>
<sequence length="46" mass="5170">MREGRLELVLTHPDRVNLYGLVDHLSAVSNINVDDASGRTSTYKKQ</sequence>
<dbReference type="Proteomes" id="UP000182719">
    <property type="component" value="Unassembled WGS sequence"/>
</dbReference>